<dbReference type="InterPro" id="IPR004256">
    <property type="entry name" value="DUF234"/>
</dbReference>
<evidence type="ECO:0000259" key="1">
    <source>
        <dbReference type="Pfam" id="PF01637"/>
    </source>
</evidence>
<proteinExistence type="predicted"/>
<feature type="domain" description="DUF234" evidence="2">
    <location>
        <begin position="343"/>
        <end position="430"/>
    </location>
</feature>
<feature type="domain" description="ATPase" evidence="1">
    <location>
        <begin position="29"/>
        <end position="234"/>
    </location>
</feature>
<evidence type="ECO:0000259" key="2">
    <source>
        <dbReference type="Pfam" id="PF03008"/>
    </source>
</evidence>
<dbReference type="Proteomes" id="UP000019380">
    <property type="component" value="Unassembled WGS sequence"/>
</dbReference>
<dbReference type="Gene3D" id="3.40.50.300">
    <property type="entry name" value="P-loop containing nucleotide triphosphate hydrolases"/>
    <property type="match status" value="1"/>
</dbReference>
<dbReference type="AlphaFoldDB" id="D4VMX2"/>
<evidence type="ECO:0000313" key="3">
    <source>
        <dbReference type="EMBL" id="CDM02867.1"/>
    </source>
</evidence>
<sequence>MHYFCSNETAVSETAVSEIAIKKDKDMRFFDRTEEIASLRKIREMAKNNAQFTVVTGRRRIGKTSLVWKAYEDEPILYFFVARKAEGDLCEDYRLEIENKLGVPTMGRAEHFTDVFEYLMKLSAERPITLFIDEFQEFFRVNKSVFSDMQRIWDLYSPKSRINLIVCGSIYSMMTKIFKDKKEPLYNRQSRFMTVRPFTPTVLKDILSEYNPGYTTEDLLALYAFTGGVAKYVQLLVDAGATAKTTMLDQIIKADSIFLGEGKAILIEEFGKDYGIYFSILSAIARGKTSRSEIENVVGKEIGGYLTKLEKEYEIISKKQPLFEKSSAKNVRYVIEDNFFTFWFRFIYKYSYMLEIENYGSVKMIIGRDYETFSGLMLERYFKRVLIERQVYTRIGGWWDRKGENEIDIVAENELDDTATFFEVKRKAENIDMEKLEAKAAAFMRATGEFKGYSLSYKGLSMTDM</sequence>
<dbReference type="InterPro" id="IPR011579">
    <property type="entry name" value="ATPase_dom"/>
</dbReference>
<dbReference type="GO" id="GO:0005524">
    <property type="term" value="F:ATP binding"/>
    <property type="evidence" value="ECO:0007669"/>
    <property type="project" value="InterPro"/>
</dbReference>
<dbReference type="PANTHER" id="PTHR34704:SF1">
    <property type="entry name" value="ATPASE"/>
    <property type="match status" value="1"/>
</dbReference>
<dbReference type="PANTHER" id="PTHR34704">
    <property type="entry name" value="ATPASE"/>
    <property type="match status" value="1"/>
</dbReference>
<dbReference type="InterPro" id="IPR027417">
    <property type="entry name" value="P-loop_NTPase"/>
</dbReference>
<name>D4VMX2_9BACE</name>
<organism evidence="3 4">
    <name type="scientific">Bacteroides xylanisolvens SD CC 1b</name>
    <dbReference type="NCBI Taxonomy" id="702447"/>
    <lineage>
        <taxon>Bacteria</taxon>
        <taxon>Pseudomonadati</taxon>
        <taxon>Bacteroidota</taxon>
        <taxon>Bacteroidia</taxon>
        <taxon>Bacteroidales</taxon>
        <taxon>Bacteroidaceae</taxon>
        <taxon>Bacteroides</taxon>
    </lineage>
</organism>
<reference evidence="3 4" key="1">
    <citation type="submission" date="2013-12" db="EMBL/GenBank/DDBJ databases">
        <title>Improved hybrid genome assemblies of Bacteroides xylanisolvens SD CC 1b and Bacteroides xylanisolvens SD CC 2a using Illumina and 454 Sequencing.</title>
        <authorList>
            <person name="Ramaraj T."/>
            <person name="Sundararajan A."/>
            <person name="Mudge J."/>
            <person name="Schilkey F.D."/>
            <person name="Delvecchio V."/>
            <person name="Donlon M."/>
            <person name="Ziemer C."/>
        </authorList>
    </citation>
    <scope>NUCLEOTIDE SEQUENCE [LARGE SCALE GENOMIC DNA]</scope>
</reference>
<dbReference type="Pfam" id="PF03008">
    <property type="entry name" value="DUF234"/>
    <property type="match status" value="1"/>
</dbReference>
<accession>D4VMX2</accession>
<dbReference type="Pfam" id="PF01637">
    <property type="entry name" value="ATPase_2"/>
    <property type="match status" value="1"/>
</dbReference>
<dbReference type="EMBL" id="CBXG010000006">
    <property type="protein sequence ID" value="CDM02867.1"/>
    <property type="molecule type" value="Genomic_DNA"/>
</dbReference>
<gene>
    <name evidence="3" type="ORF">BN890_4140</name>
</gene>
<protein>
    <submittedName>
        <fullName evidence="3">Archaeal ATPase, fused to C-terminal DUF234 domain</fullName>
    </submittedName>
</protein>
<dbReference type="SUPFAM" id="SSF52540">
    <property type="entry name" value="P-loop containing nucleoside triphosphate hydrolases"/>
    <property type="match status" value="1"/>
</dbReference>
<comment type="caution">
    <text evidence="3">The sequence shown here is derived from an EMBL/GenBank/DDBJ whole genome shotgun (WGS) entry which is preliminary data.</text>
</comment>
<evidence type="ECO:0000313" key="4">
    <source>
        <dbReference type="Proteomes" id="UP000019380"/>
    </source>
</evidence>